<evidence type="ECO:0000313" key="2">
    <source>
        <dbReference type="EMBL" id="KAJ0974975.1"/>
    </source>
</evidence>
<dbReference type="AlphaFoldDB" id="A0A9D5CKT4"/>
<reference evidence="2" key="1">
    <citation type="submission" date="2021-03" db="EMBL/GenBank/DDBJ databases">
        <authorList>
            <person name="Li Z."/>
            <person name="Yang C."/>
        </authorList>
    </citation>
    <scope>NUCLEOTIDE SEQUENCE</scope>
    <source>
        <strain evidence="2">Dzin_1.0</strain>
        <tissue evidence="2">Leaf</tissue>
    </source>
</reference>
<feature type="region of interest" description="Disordered" evidence="1">
    <location>
        <begin position="254"/>
        <end position="289"/>
    </location>
</feature>
<name>A0A9D5CKT4_9LILI</name>
<protein>
    <recommendedName>
        <fullName evidence="4">DUF4283 domain-containing protein</fullName>
    </recommendedName>
</protein>
<evidence type="ECO:0000256" key="1">
    <source>
        <dbReference type="SAM" id="MobiDB-lite"/>
    </source>
</evidence>
<accession>A0A9D5CKT4</accession>
<reference evidence="2" key="2">
    <citation type="journal article" date="2022" name="Hortic Res">
        <title>The genome of Dioscorea zingiberensis sheds light on the biosynthesis, origin and evolution of the medicinally important diosgenin saponins.</title>
        <authorList>
            <person name="Li Y."/>
            <person name="Tan C."/>
            <person name="Li Z."/>
            <person name="Guo J."/>
            <person name="Li S."/>
            <person name="Chen X."/>
            <person name="Wang C."/>
            <person name="Dai X."/>
            <person name="Yang H."/>
            <person name="Song W."/>
            <person name="Hou L."/>
            <person name="Xu J."/>
            <person name="Tong Z."/>
            <person name="Xu A."/>
            <person name="Yuan X."/>
            <person name="Wang W."/>
            <person name="Yang Q."/>
            <person name="Chen L."/>
            <person name="Sun Z."/>
            <person name="Wang K."/>
            <person name="Pan B."/>
            <person name="Chen J."/>
            <person name="Bao Y."/>
            <person name="Liu F."/>
            <person name="Qi X."/>
            <person name="Gang D.R."/>
            <person name="Wen J."/>
            <person name="Li J."/>
        </authorList>
    </citation>
    <scope>NUCLEOTIDE SEQUENCE</scope>
    <source>
        <strain evidence="2">Dzin_1.0</strain>
    </source>
</reference>
<dbReference type="EMBL" id="JAGGNH010000004">
    <property type="protein sequence ID" value="KAJ0974975.1"/>
    <property type="molecule type" value="Genomic_DNA"/>
</dbReference>
<proteinExistence type="predicted"/>
<feature type="compositionally biased region" description="Acidic residues" evidence="1">
    <location>
        <begin position="261"/>
        <end position="271"/>
    </location>
</feature>
<sequence length="289" mass="32656">MQQNTRRTGGAKTPITTHRSTTGISSIHQDAGWPGTEDEHLAKELAKHAGIERKTIFASRKIDHLHTSLALDGDMVAGKEEMKIFTVATVTKVNVGYVTGLKISMALKEAIGGDWEWPVKEYRDGRFLITCRSPVEAREMEKSGEIHIPTFIMKCEPWTADIWKVGPADGEIRWLNVRRLPNFCWNRDSAGWVLKAVGDLLYVDRRGGSYVDDIRALMRIRRGRTMPCILWTNIGSRKYKVLVGLERGQEQLPWNGGEMGEIGDDMEEEEEGHPQQKKADKNREKAQAS</sequence>
<evidence type="ECO:0008006" key="4">
    <source>
        <dbReference type="Google" id="ProtNLM"/>
    </source>
</evidence>
<evidence type="ECO:0000313" key="3">
    <source>
        <dbReference type="Proteomes" id="UP001085076"/>
    </source>
</evidence>
<keyword evidence="3" id="KW-1185">Reference proteome</keyword>
<feature type="compositionally biased region" description="Basic and acidic residues" evidence="1">
    <location>
        <begin position="272"/>
        <end position="289"/>
    </location>
</feature>
<dbReference type="Proteomes" id="UP001085076">
    <property type="component" value="Miscellaneous, Linkage group lg04"/>
</dbReference>
<comment type="caution">
    <text evidence="2">The sequence shown here is derived from an EMBL/GenBank/DDBJ whole genome shotgun (WGS) entry which is preliminary data.</text>
</comment>
<organism evidence="2 3">
    <name type="scientific">Dioscorea zingiberensis</name>
    <dbReference type="NCBI Taxonomy" id="325984"/>
    <lineage>
        <taxon>Eukaryota</taxon>
        <taxon>Viridiplantae</taxon>
        <taxon>Streptophyta</taxon>
        <taxon>Embryophyta</taxon>
        <taxon>Tracheophyta</taxon>
        <taxon>Spermatophyta</taxon>
        <taxon>Magnoliopsida</taxon>
        <taxon>Liliopsida</taxon>
        <taxon>Dioscoreales</taxon>
        <taxon>Dioscoreaceae</taxon>
        <taxon>Dioscorea</taxon>
    </lineage>
</organism>
<gene>
    <name evidence="2" type="ORF">J5N97_016940</name>
</gene>